<dbReference type="PANTHER" id="PTHR33204:SF29">
    <property type="entry name" value="TRANSCRIPTIONAL REGULATOR"/>
    <property type="match status" value="1"/>
</dbReference>
<dbReference type="SUPFAM" id="SSF46785">
    <property type="entry name" value="Winged helix' DNA-binding domain"/>
    <property type="match status" value="1"/>
</dbReference>
<keyword evidence="2" id="KW-0238">DNA-binding</keyword>
<name>A0ABW6B5Y0_9SPHI</name>
<protein>
    <submittedName>
        <fullName evidence="5">Winged helix-turn-helix transcriptional regulator</fullName>
    </submittedName>
</protein>
<gene>
    <name evidence="5" type="ORF">ACFS6J_18695</name>
</gene>
<dbReference type="PROSITE" id="PS51118">
    <property type="entry name" value="HTH_HXLR"/>
    <property type="match status" value="1"/>
</dbReference>
<dbReference type="InterPro" id="IPR036390">
    <property type="entry name" value="WH_DNA-bd_sf"/>
</dbReference>
<dbReference type="InterPro" id="IPR036388">
    <property type="entry name" value="WH-like_DNA-bd_sf"/>
</dbReference>
<comment type="caution">
    <text evidence="5">The sequence shown here is derived from an EMBL/GenBank/DDBJ whole genome shotgun (WGS) entry which is preliminary data.</text>
</comment>
<dbReference type="EMBL" id="JBHUPA010000008">
    <property type="protein sequence ID" value="MFD2963843.1"/>
    <property type="molecule type" value="Genomic_DNA"/>
</dbReference>
<keyword evidence="6" id="KW-1185">Reference proteome</keyword>
<evidence type="ECO:0000256" key="2">
    <source>
        <dbReference type="ARBA" id="ARBA00023125"/>
    </source>
</evidence>
<dbReference type="Pfam" id="PF01638">
    <property type="entry name" value="HxlR"/>
    <property type="match status" value="1"/>
</dbReference>
<dbReference type="InterPro" id="IPR002577">
    <property type="entry name" value="HTH_HxlR"/>
</dbReference>
<evidence type="ECO:0000313" key="6">
    <source>
        <dbReference type="Proteomes" id="UP001597560"/>
    </source>
</evidence>
<dbReference type="Gene3D" id="1.10.10.10">
    <property type="entry name" value="Winged helix-like DNA-binding domain superfamily/Winged helix DNA-binding domain"/>
    <property type="match status" value="1"/>
</dbReference>
<dbReference type="RefSeq" id="WP_377611981.1">
    <property type="nucleotide sequence ID" value="NZ_JBHUPA010000008.1"/>
</dbReference>
<dbReference type="PANTHER" id="PTHR33204">
    <property type="entry name" value="TRANSCRIPTIONAL REGULATOR, MARR FAMILY"/>
    <property type="match status" value="1"/>
</dbReference>
<keyword evidence="3" id="KW-0804">Transcription</keyword>
<feature type="domain" description="HTH hxlR-type" evidence="4">
    <location>
        <begin position="21"/>
        <end position="119"/>
    </location>
</feature>
<evidence type="ECO:0000259" key="4">
    <source>
        <dbReference type="PROSITE" id="PS51118"/>
    </source>
</evidence>
<evidence type="ECO:0000256" key="1">
    <source>
        <dbReference type="ARBA" id="ARBA00023015"/>
    </source>
</evidence>
<keyword evidence="1" id="KW-0805">Transcription regulation</keyword>
<proteinExistence type="predicted"/>
<sequence>MSKRKPTSTNSINREKLIDFCGMMYAVDMLGGRWKLIILYKLEKKTLRFSELKKIIPGITDRMLTLHLQELERDGLVERTVYAEVPPRVDYRLTASAQALIPVWQQLEQWGVAHKQCREERDS</sequence>
<dbReference type="Proteomes" id="UP001597560">
    <property type="component" value="Unassembled WGS sequence"/>
</dbReference>
<organism evidence="5 6">
    <name type="scientific">Olivibacter jilunii</name>
    <dbReference type="NCBI Taxonomy" id="985016"/>
    <lineage>
        <taxon>Bacteria</taxon>
        <taxon>Pseudomonadati</taxon>
        <taxon>Bacteroidota</taxon>
        <taxon>Sphingobacteriia</taxon>
        <taxon>Sphingobacteriales</taxon>
        <taxon>Sphingobacteriaceae</taxon>
        <taxon>Olivibacter</taxon>
    </lineage>
</organism>
<evidence type="ECO:0000256" key="3">
    <source>
        <dbReference type="ARBA" id="ARBA00023163"/>
    </source>
</evidence>
<reference evidence="6" key="1">
    <citation type="journal article" date="2019" name="Int. J. Syst. Evol. Microbiol.">
        <title>The Global Catalogue of Microorganisms (GCM) 10K type strain sequencing project: providing services to taxonomists for standard genome sequencing and annotation.</title>
        <authorList>
            <consortium name="The Broad Institute Genomics Platform"/>
            <consortium name="The Broad Institute Genome Sequencing Center for Infectious Disease"/>
            <person name="Wu L."/>
            <person name="Ma J."/>
        </authorList>
    </citation>
    <scope>NUCLEOTIDE SEQUENCE [LARGE SCALE GENOMIC DNA]</scope>
    <source>
        <strain evidence="6">KCTC 23098</strain>
    </source>
</reference>
<accession>A0ABW6B5Y0</accession>
<evidence type="ECO:0000313" key="5">
    <source>
        <dbReference type="EMBL" id="MFD2963843.1"/>
    </source>
</evidence>